<dbReference type="SUPFAM" id="SSF103473">
    <property type="entry name" value="MFS general substrate transporter"/>
    <property type="match status" value="1"/>
</dbReference>
<evidence type="ECO:0000256" key="2">
    <source>
        <dbReference type="ARBA" id="ARBA00022448"/>
    </source>
</evidence>
<dbReference type="GO" id="GO:0022857">
    <property type="term" value="F:transmembrane transporter activity"/>
    <property type="evidence" value="ECO:0007669"/>
    <property type="project" value="InterPro"/>
</dbReference>
<feature type="transmembrane region" description="Helical" evidence="7">
    <location>
        <begin position="650"/>
        <end position="669"/>
    </location>
</feature>
<gene>
    <name evidence="9" type="ORF">VFPFJ_11124</name>
</gene>
<evidence type="ECO:0000256" key="3">
    <source>
        <dbReference type="ARBA" id="ARBA00022692"/>
    </source>
</evidence>
<dbReference type="InterPro" id="IPR011701">
    <property type="entry name" value="MFS"/>
</dbReference>
<dbReference type="InterPro" id="IPR036259">
    <property type="entry name" value="MFS_trans_sf"/>
</dbReference>
<dbReference type="PANTHER" id="PTHR23502">
    <property type="entry name" value="MAJOR FACILITATOR SUPERFAMILY"/>
    <property type="match status" value="1"/>
</dbReference>
<feature type="transmembrane region" description="Helical" evidence="7">
    <location>
        <begin position="170"/>
        <end position="187"/>
    </location>
</feature>
<feature type="transmembrane region" description="Helical" evidence="7">
    <location>
        <begin position="559"/>
        <end position="582"/>
    </location>
</feature>
<dbReference type="GO" id="GO:0005886">
    <property type="term" value="C:plasma membrane"/>
    <property type="evidence" value="ECO:0007669"/>
    <property type="project" value="TreeGrafter"/>
</dbReference>
<dbReference type="Gene3D" id="1.20.1720.10">
    <property type="entry name" value="Multidrug resistance protein D"/>
    <property type="match status" value="1"/>
</dbReference>
<keyword evidence="5 7" id="KW-0472">Membrane</keyword>
<feature type="transmembrane region" description="Helical" evidence="7">
    <location>
        <begin position="408"/>
        <end position="429"/>
    </location>
</feature>
<feature type="transmembrane region" description="Helical" evidence="7">
    <location>
        <begin position="467"/>
        <end position="486"/>
    </location>
</feature>
<proteinExistence type="predicted"/>
<feature type="transmembrane region" description="Helical" evidence="7">
    <location>
        <begin position="594"/>
        <end position="615"/>
    </location>
</feature>
<dbReference type="PROSITE" id="PS50850">
    <property type="entry name" value="MFS"/>
    <property type="match status" value="1"/>
</dbReference>
<dbReference type="Gene3D" id="1.20.1250.20">
    <property type="entry name" value="MFS general substrate transporter like domains"/>
    <property type="match status" value="1"/>
</dbReference>
<feature type="transmembrane region" description="Helical" evidence="7">
    <location>
        <begin position="207"/>
        <end position="225"/>
    </location>
</feature>
<keyword evidence="2" id="KW-0813">Transport</keyword>
<evidence type="ECO:0000256" key="6">
    <source>
        <dbReference type="SAM" id="MobiDB-lite"/>
    </source>
</evidence>
<dbReference type="OMA" id="DIHPGKA"/>
<sequence length="794" mass="87070">MGVKSEKSSASYGSFPKKGTGDRREFDFKICDIILDTDEDDPVADFVSDLAKNVKRWSRLAELDECSVEQDHNSYVAKVRMRARGSSNSSSVIASLDVAMKDLCRGLMDVEEGRRGRLESLTQRSIWGIIPISSMFETYWTATFFRDIIENSPEYLAGLAEEYMHEGHPYYVPPLMVVCIAVLFGMQETFHFMPHLLGVSIDTNLDLPRFMMAAIPAVSRVFRWFSRQRATRFSSPSDDISDATRDYEISLADFKGKYDRMLTEFATIDETVKEELPARKQEQKGAGNQSAEVQDHQVGRYSVFTTWQKRAMVLAAALTAFFSPLTAQIYLPALTVIANDFDVTSSQINLTITTYMVFQGITPMFIGSLADSGGRRPAYVVCFVIYIAANIGLALAPNYNALLGLRCLQSAGSSTTVALCTAVVADLVTSAERGQYIGFTVVPAVLAPALGPVIGGLLSQYLGWRSIFWFLVITSGATVVLIVLFLPETCRHIVGDGSIYPPPLYRSVWQIVTRRRRQRAQHVQDCETASTATASNKFKFKAPNILGSLFMLFEKQTALLLWTSSLVFAGFYCIASAMPSLFADRYGYDEIKVGLMYLPLAGGSVGAAAIVGPMINWNYKRHCVKLGIPYDRSRQQDLSNFPIERVRLEIGFPLLAVGGASLIAWGWAIHAVAHVAVLCVIGVFIGIGMIGYSNATNVLLIDIHPGKAGTATAANNLTRCLVGAGASAAVVPMINAMGVGGAFTLIGGLYFVCFLPLLAILRWGMTWRAEVKAKAAKKKQREEAKLEARAGASD</sequence>
<dbReference type="Pfam" id="PF07690">
    <property type="entry name" value="MFS_1"/>
    <property type="match status" value="1"/>
</dbReference>
<feature type="transmembrane region" description="Helical" evidence="7">
    <location>
        <begin position="436"/>
        <end position="461"/>
    </location>
</feature>
<dbReference type="Proteomes" id="UP000078340">
    <property type="component" value="Unassembled WGS sequence"/>
</dbReference>
<feature type="transmembrane region" description="Helical" evidence="7">
    <location>
        <begin position="377"/>
        <end position="396"/>
    </location>
</feature>
<protein>
    <submittedName>
        <fullName evidence="9">General substrate transporter</fullName>
    </submittedName>
</protein>
<feature type="compositionally biased region" description="Basic and acidic residues" evidence="6">
    <location>
        <begin position="273"/>
        <end position="283"/>
    </location>
</feature>
<feature type="region of interest" description="Disordered" evidence="6">
    <location>
        <begin position="273"/>
        <end position="293"/>
    </location>
</feature>
<dbReference type="CDD" id="cd17323">
    <property type="entry name" value="MFS_Tpo1_MDR_like"/>
    <property type="match status" value="1"/>
</dbReference>
<evidence type="ECO:0000256" key="5">
    <source>
        <dbReference type="ARBA" id="ARBA00023136"/>
    </source>
</evidence>
<keyword evidence="4 7" id="KW-1133">Transmembrane helix</keyword>
<comment type="caution">
    <text evidence="9">The sequence shown here is derived from an EMBL/GenBank/DDBJ whole genome shotgun (WGS) entry which is preliminary data.</text>
</comment>
<evidence type="ECO:0000256" key="4">
    <source>
        <dbReference type="ARBA" id="ARBA00022989"/>
    </source>
</evidence>
<keyword evidence="3 7" id="KW-0812">Transmembrane</keyword>
<reference evidence="9 10" key="1">
    <citation type="submission" date="2016-02" db="EMBL/GenBank/DDBJ databases">
        <title>Biosynthesis of antibiotic leucinostatins and their inhibition on Phytophthora in bio-control Purpureocillium lilacinum.</title>
        <authorList>
            <person name="Wang G."/>
            <person name="Liu Z."/>
            <person name="Lin R."/>
            <person name="Li E."/>
            <person name="Mao Z."/>
            <person name="Ling J."/>
            <person name="Yin W."/>
            <person name="Xie B."/>
        </authorList>
    </citation>
    <scope>NUCLEOTIDE SEQUENCE [LARGE SCALE GENOMIC DNA]</scope>
    <source>
        <strain evidence="9">PLFJ-1</strain>
    </source>
</reference>
<comment type="subcellular location">
    <subcellularLocation>
        <location evidence="1">Membrane</location>
        <topology evidence="1">Multi-pass membrane protein</topology>
    </subcellularLocation>
</comment>
<name>A0A179FPJ5_PURLI</name>
<organism evidence="9 10">
    <name type="scientific">Purpureocillium lilacinum</name>
    <name type="common">Paecilomyces lilacinus</name>
    <dbReference type="NCBI Taxonomy" id="33203"/>
    <lineage>
        <taxon>Eukaryota</taxon>
        <taxon>Fungi</taxon>
        <taxon>Dikarya</taxon>
        <taxon>Ascomycota</taxon>
        <taxon>Pezizomycotina</taxon>
        <taxon>Sordariomycetes</taxon>
        <taxon>Hypocreomycetidae</taxon>
        <taxon>Hypocreales</taxon>
        <taxon>Ophiocordycipitaceae</taxon>
        <taxon>Purpureocillium</taxon>
    </lineage>
</organism>
<dbReference type="PANTHER" id="PTHR23502:SF51">
    <property type="entry name" value="QUINIDINE RESISTANCE PROTEIN 1-RELATED"/>
    <property type="match status" value="1"/>
</dbReference>
<dbReference type="FunFam" id="1.20.1720.10:FF:000009">
    <property type="entry name" value="MFS multidrug transporter"/>
    <property type="match status" value="1"/>
</dbReference>
<dbReference type="InterPro" id="IPR020846">
    <property type="entry name" value="MFS_dom"/>
</dbReference>
<feature type="transmembrane region" description="Helical" evidence="7">
    <location>
        <begin position="740"/>
        <end position="761"/>
    </location>
</feature>
<feature type="domain" description="Major facilitator superfamily (MFS) profile" evidence="8">
    <location>
        <begin position="312"/>
        <end position="759"/>
    </location>
</feature>
<feature type="region of interest" description="Disordered" evidence="6">
    <location>
        <begin position="1"/>
        <end position="20"/>
    </location>
</feature>
<dbReference type="EMBL" id="LSBI01000022">
    <property type="protein sequence ID" value="OAQ67535.1"/>
    <property type="molecule type" value="Genomic_DNA"/>
</dbReference>
<evidence type="ECO:0000313" key="10">
    <source>
        <dbReference type="Proteomes" id="UP000078340"/>
    </source>
</evidence>
<evidence type="ECO:0000256" key="1">
    <source>
        <dbReference type="ARBA" id="ARBA00004141"/>
    </source>
</evidence>
<feature type="transmembrane region" description="Helical" evidence="7">
    <location>
        <begin position="350"/>
        <end position="370"/>
    </location>
</feature>
<feature type="transmembrane region" description="Helical" evidence="7">
    <location>
        <begin position="675"/>
        <end position="695"/>
    </location>
</feature>
<feature type="transmembrane region" description="Helical" evidence="7">
    <location>
        <begin position="716"/>
        <end position="734"/>
    </location>
</feature>
<evidence type="ECO:0000259" key="8">
    <source>
        <dbReference type="PROSITE" id="PS50850"/>
    </source>
</evidence>
<dbReference type="AlphaFoldDB" id="A0A179FPJ5"/>
<evidence type="ECO:0000313" key="9">
    <source>
        <dbReference type="EMBL" id="OAQ67535.1"/>
    </source>
</evidence>
<feature type="transmembrane region" description="Helical" evidence="7">
    <location>
        <begin position="311"/>
        <end position="330"/>
    </location>
</feature>
<evidence type="ECO:0000256" key="7">
    <source>
        <dbReference type="SAM" id="Phobius"/>
    </source>
</evidence>
<accession>A0A179FPJ5</accession>